<keyword evidence="3" id="KW-1185">Reference proteome</keyword>
<protein>
    <submittedName>
        <fullName evidence="2">Beta-lactamase family protein</fullName>
    </submittedName>
</protein>
<dbReference type="EMBL" id="JANIBC010000022">
    <property type="protein sequence ID" value="MCQ8186589.1"/>
    <property type="molecule type" value="Genomic_DNA"/>
</dbReference>
<sequence>MFFLLIAALGSAALWWWVYRDRTDPPRFEAADFAGLSTQEAAQRIADATVAGGAPGVLIHVRTRDETVTVVAGISDRKSGAPMPKEAPLRIGSISKIYTAAAVHHLIDQGRFDLETRIADLLPRHLIEGVPNADRATVRQLLQHTSGIPNYYDVRSYFTRDWTQPISLQAMLPTVRRMKATHPPGERYAYSNTGYLYLGAVVEEASGQPLDEVLGEVIRTPLKLEATYYNRFDPADEAVYGYGTYLRPWKNTYAYWEHSGPDGGIAASAQEVAVFLEGLLGEEAALRHLGDRMTAELIERAPRRRQGLGIETIVTRSGEELYGHTGDVFGYQTIAHYYPERGAAVVAHVNCNCASLTSSLIGNLYRAVEATDGVFAP</sequence>
<dbReference type="PANTHER" id="PTHR46825">
    <property type="entry name" value="D-ALANYL-D-ALANINE-CARBOXYPEPTIDASE/ENDOPEPTIDASE AMPH"/>
    <property type="match status" value="1"/>
</dbReference>
<evidence type="ECO:0000313" key="2">
    <source>
        <dbReference type="EMBL" id="MCQ8186589.1"/>
    </source>
</evidence>
<dbReference type="Pfam" id="PF00144">
    <property type="entry name" value="Beta-lactamase"/>
    <property type="match status" value="1"/>
</dbReference>
<evidence type="ECO:0000259" key="1">
    <source>
        <dbReference type="Pfam" id="PF00144"/>
    </source>
</evidence>
<comment type="caution">
    <text evidence="2">The sequence shown here is derived from an EMBL/GenBank/DDBJ whole genome shotgun (WGS) entry which is preliminary data.</text>
</comment>
<reference evidence="2" key="1">
    <citation type="submission" date="2022-07" db="EMBL/GenBank/DDBJ databases">
        <title>Parvularcula maris sp. nov., an algicidal bacterium isolated from seawater.</title>
        <authorList>
            <person name="Li F."/>
        </authorList>
    </citation>
    <scope>NUCLEOTIDE SEQUENCE</scope>
    <source>
        <strain evidence="2">BGMRC 0090</strain>
    </source>
</reference>
<dbReference type="Proteomes" id="UP001142610">
    <property type="component" value="Unassembled WGS sequence"/>
</dbReference>
<dbReference type="InterPro" id="IPR012338">
    <property type="entry name" value="Beta-lactam/transpept-like"/>
</dbReference>
<dbReference type="SUPFAM" id="SSF56601">
    <property type="entry name" value="beta-lactamase/transpeptidase-like"/>
    <property type="match status" value="1"/>
</dbReference>
<accession>A0A9X2LBB3</accession>
<feature type="domain" description="Beta-lactamase-related" evidence="1">
    <location>
        <begin position="44"/>
        <end position="351"/>
    </location>
</feature>
<gene>
    <name evidence="2" type="ORF">NOG11_14495</name>
</gene>
<proteinExistence type="predicted"/>
<dbReference type="InterPro" id="IPR050491">
    <property type="entry name" value="AmpC-like"/>
</dbReference>
<evidence type="ECO:0000313" key="3">
    <source>
        <dbReference type="Proteomes" id="UP001142610"/>
    </source>
</evidence>
<dbReference type="Gene3D" id="3.40.710.10">
    <property type="entry name" value="DD-peptidase/beta-lactamase superfamily"/>
    <property type="match status" value="1"/>
</dbReference>
<organism evidence="2 3">
    <name type="scientific">Parvularcula maris</name>
    <dbReference type="NCBI Taxonomy" id="2965077"/>
    <lineage>
        <taxon>Bacteria</taxon>
        <taxon>Pseudomonadati</taxon>
        <taxon>Pseudomonadota</taxon>
        <taxon>Alphaproteobacteria</taxon>
        <taxon>Parvularculales</taxon>
        <taxon>Parvularculaceae</taxon>
        <taxon>Parvularcula</taxon>
    </lineage>
</organism>
<dbReference type="PANTHER" id="PTHR46825:SF7">
    <property type="entry name" value="D-ALANYL-D-ALANINE CARBOXYPEPTIDASE"/>
    <property type="match status" value="1"/>
</dbReference>
<dbReference type="AlphaFoldDB" id="A0A9X2LBB3"/>
<dbReference type="InterPro" id="IPR001466">
    <property type="entry name" value="Beta-lactam-related"/>
</dbReference>
<name>A0A9X2LBB3_9PROT</name>